<name>A0A0K1PGY4_9BACT</name>
<dbReference type="KEGG" id="vin:AKJ08_3180"/>
<reference evidence="2 3" key="1">
    <citation type="submission" date="2015-08" db="EMBL/GenBank/DDBJ databases">
        <authorList>
            <person name="Babu N.S."/>
            <person name="Beckwith C.J."/>
            <person name="Beseler K.G."/>
            <person name="Brison A."/>
            <person name="Carone J.V."/>
            <person name="Caskin T.P."/>
            <person name="Diamond M."/>
            <person name="Durham M.E."/>
            <person name="Foxe J.M."/>
            <person name="Go M."/>
            <person name="Henderson B.A."/>
            <person name="Jones I.B."/>
            <person name="McGettigan J.A."/>
            <person name="Micheletti S.J."/>
            <person name="Nasrallah M.E."/>
            <person name="Ortiz D."/>
            <person name="Piller C.R."/>
            <person name="Privatt S.R."/>
            <person name="Schneider S.L."/>
            <person name="Sharp S."/>
            <person name="Smith T.C."/>
            <person name="Stanton J.D."/>
            <person name="Ullery H.E."/>
            <person name="Wilson R.J."/>
            <person name="Serrano M.G."/>
            <person name="Buck G."/>
            <person name="Lee V."/>
            <person name="Wang Y."/>
            <person name="Carvalho R."/>
            <person name="Voegtly L."/>
            <person name="Shi R."/>
            <person name="Duckworth R."/>
            <person name="Johnson A."/>
            <person name="Loviza R."/>
            <person name="Walstead R."/>
            <person name="Shah Z."/>
            <person name="Kiflezghi M."/>
            <person name="Wade K."/>
            <person name="Ball S.L."/>
            <person name="Bradley K.W."/>
            <person name="Asai D.J."/>
            <person name="Bowman C.A."/>
            <person name="Russell D.A."/>
            <person name="Pope W.H."/>
            <person name="Jacobs-Sera D."/>
            <person name="Hendrix R.W."/>
            <person name="Hatfull G.F."/>
        </authorList>
    </citation>
    <scope>NUCLEOTIDE SEQUENCE [LARGE SCALE GENOMIC DNA]</scope>
    <source>
        <strain evidence="2 3">DSM 27710</strain>
    </source>
</reference>
<dbReference type="STRING" id="1391653.AKJ08_3180"/>
<dbReference type="InterPro" id="IPR006638">
    <property type="entry name" value="Elp3/MiaA/NifB-like_rSAM"/>
</dbReference>
<dbReference type="InterPro" id="IPR058240">
    <property type="entry name" value="rSAM_sf"/>
</dbReference>
<gene>
    <name evidence="2" type="ORF">AKJ08_3180</name>
</gene>
<evidence type="ECO:0000259" key="1">
    <source>
        <dbReference type="PROSITE" id="PS51918"/>
    </source>
</evidence>
<dbReference type="AlphaFoldDB" id="A0A0K1PGY4"/>
<evidence type="ECO:0000313" key="3">
    <source>
        <dbReference type="Proteomes" id="UP000055590"/>
    </source>
</evidence>
<dbReference type="InterPro" id="IPR007197">
    <property type="entry name" value="rSAM"/>
</dbReference>
<accession>A0A0K1PGY4</accession>
<dbReference type="GO" id="GO:0051536">
    <property type="term" value="F:iron-sulfur cluster binding"/>
    <property type="evidence" value="ECO:0007669"/>
    <property type="project" value="InterPro"/>
</dbReference>
<proteinExistence type="predicted"/>
<feature type="domain" description="Radical SAM core" evidence="1">
    <location>
        <begin position="219"/>
        <end position="442"/>
    </location>
</feature>
<dbReference type="SMART" id="SM00729">
    <property type="entry name" value="Elp3"/>
    <property type="match status" value="1"/>
</dbReference>
<dbReference type="SFLD" id="SFLDG01082">
    <property type="entry name" value="B12-binding_domain_containing"/>
    <property type="match status" value="1"/>
</dbReference>
<dbReference type="PROSITE" id="PS51918">
    <property type="entry name" value="RADICAL_SAM"/>
    <property type="match status" value="1"/>
</dbReference>
<dbReference type="Proteomes" id="UP000055590">
    <property type="component" value="Chromosome"/>
</dbReference>
<keyword evidence="3" id="KW-1185">Reference proteome</keyword>
<dbReference type="PANTHER" id="PTHR42731:SF5">
    <property type="entry name" value="RADICAL SAM DOMAIN PROTEIN"/>
    <property type="match status" value="1"/>
</dbReference>
<dbReference type="PATRIC" id="fig|1391653.3.peg.3324"/>
<dbReference type="Pfam" id="PF04055">
    <property type="entry name" value="Radical_SAM"/>
    <property type="match status" value="1"/>
</dbReference>
<sequence>MATSWELKQAIEARLRDEEGTLRKDAPVRVALCYPSPYHVAMSSLGYQTIYREIHAHPTATAERAFLPDDPAAWRQSRTPLYTYESGLPVGHASIVAFSVAYEIELTGLMEVLDLSGLPILREERTDAHPLVVAGGPLTFSNPVPLAPFVDVVVMGESEEIIHDLLAAYESCGSRDELLAFLADRPGFWVPSLRRQVPAVAKAEDARLPARSQIVTPHTELRSMFLIEPERGCSRGCTYCVMRRTTNGGMRTVPPERVLELIPQSARKVGLVGAAVTDHPKLPALLRTLVDDGRQVGISSLRADRLNDEIVGLLAKSGARNLTTASDGASERLRDAIDRKTKEKNLLNVAQLTRKHGFAQLKLYLMVGLPGETQDDLDELIRFGTEISKIIPLAYGCSPFVAKRNTPMDGAPFEGIPEIEKKLAYLRRGFQGRVEIRATSARWAWVEYMMAQGDENAGLAAMDAWRGGGSFAAWKRAFRDRDVRPHAARRVEDGRLKLPTLAHWPTVRDDAPRRAGSAG</sequence>
<dbReference type="Pfam" id="PF19864">
    <property type="entry name" value="Radical_SAM_N2"/>
    <property type="match status" value="1"/>
</dbReference>
<organism evidence="2 3">
    <name type="scientific">Vulgatibacter incomptus</name>
    <dbReference type="NCBI Taxonomy" id="1391653"/>
    <lineage>
        <taxon>Bacteria</taxon>
        <taxon>Pseudomonadati</taxon>
        <taxon>Myxococcota</taxon>
        <taxon>Myxococcia</taxon>
        <taxon>Myxococcales</taxon>
        <taxon>Cystobacterineae</taxon>
        <taxon>Vulgatibacteraceae</taxon>
        <taxon>Vulgatibacter</taxon>
    </lineage>
</organism>
<dbReference type="GO" id="GO:0003824">
    <property type="term" value="F:catalytic activity"/>
    <property type="evidence" value="ECO:0007669"/>
    <property type="project" value="InterPro"/>
</dbReference>
<protein>
    <recommendedName>
        <fullName evidence="1">Radical SAM core domain-containing protein</fullName>
    </recommendedName>
</protein>
<evidence type="ECO:0000313" key="2">
    <source>
        <dbReference type="EMBL" id="AKU92793.1"/>
    </source>
</evidence>
<dbReference type="InterPro" id="IPR045784">
    <property type="entry name" value="Radical_SAM_N2"/>
</dbReference>
<dbReference type="CDD" id="cd01335">
    <property type="entry name" value="Radical_SAM"/>
    <property type="match status" value="1"/>
</dbReference>
<dbReference type="Gene3D" id="3.80.30.20">
    <property type="entry name" value="tm_1862 like domain"/>
    <property type="match status" value="1"/>
</dbReference>
<dbReference type="EMBL" id="CP012332">
    <property type="protein sequence ID" value="AKU92793.1"/>
    <property type="molecule type" value="Genomic_DNA"/>
</dbReference>
<dbReference type="OrthoDB" id="9806827at2"/>
<dbReference type="PANTHER" id="PTHR42731">
    <property type="entry name" value="SLL1084 PROTEIN"/>
    <property type="match status" value="1"/>
</dbReference>
<dbReference type="SUPFAM" id="SSF102114">
    <property type="entry name" value="Radical SAM enzymes"/>
    <property type="match status" value="1"/>
</dbReference>
<dbReference type="InterPro" id="IPR023404">
    <property type="entry name" value="rSAM_horseshoe"/>
</dbReference>
<dbReference type="RefSeq" id="WP_050726913.1">
    <property type="nucleotide sequence ID" value="NZ_CP012332.1"/>
</dbReference>
<dbReference type="SFLD" id="SFLDS00029">
    <property type="entry name" value="Radical_SAM"/>
    <property type="match status" value="1"/>
</dbReference>